<accession>A0ABQ6M9Q6</accession>
<reference evidence="3 4" key="1">
    <citation type="journal article" date="2023" name="Commun. Biol.">
        <title>Genome analysis of Parmales, the sister group of diatoms, reveals the evolutionary specialization of diatoms from phago-mixotrophs to photoautotrophs.</title>
        <authorList>
            <person name="Ban H."/>
            <person name="Sato S."/>
            <person name="Yoshikawa S."/>
            <person name="Yamada K."/>
            <person name="Nakamura Y."/>
            <person name="Ichinomiya M."/>
            <person name="Sato N."/>
            <person name="Blanc-Mathieu R."/>
            <person name="Endo H."/>
            <person name="Kuwata A."/>
            <person name="Ogata H."/>
        </authorList>
    </citation>
    <scope>NUCLEOTIDE SEQUENCE [LARGE SCALE GENOMIC DNA]</scope>
</reference>
<keyword evidence="4" id="KW-1185">Reference proteome</keyword>
<organism evidence="3 4">
    <name type="scientific">Tetraparma gracilis</name>
    <dbReference type="NCBI Taxonomy" id="2962635"/>
    <lineage>
        <taxon>Eukaryota</taxon>
        <taxon>Sar</taxon>
        <taxon>Stramenopiles</taxon>
        <taxon>Ochrophyta</taxon>
        <taxon>Bolidophyceae</taxon>
        <taxon>Parmales</taxon>
        <taxon>Triparmaceae</taxon>
        <taxon>Tetraparma</taxon>
    </lineage>
</organism>
<dbReference type="PANTHER" id="PTHR15574">
    <property type="entry name" value="WD REPEAT DOMAIN-CONTAINING FAMILY"/>
    <property type="match status" value="1"/>
</dbReference>
<comment type="caution">
    <text evidence="3">The sequence shown here is derived from an EMBL/GenBank/DDBJ whole genome shotgun (WGS) entry which is preliminary data.</text>
</comment>
<feature type="non-terminal residue" evidence="3">
    <location>
        <position position="1"/>
    </location>
</feature>
<protein>
    <submittedName>
        <fullName evidence="3">Uncharacterized protein</fullName>
    </submittedName>
</protein>
<proteinExistence type="predicted"/>
<dbReference type="EMBL" id="BRYB01002597">
    <property type="protein sequence ID" value="GMI22348.1"/>
    <property type="molecule type" value="Genomic_DNA"/>
</dbReference>
<keyword evidence="1" id="KW-0853">WD repeat</keyword>
<keyword evidence="2" id="KW-0677">Repeat</keyword>
<dbReference type="SMART" id="SM00320">
    <property type="entry name" value="WD40"/>
    <property type="match status" value="3"/>
</dbReference>
<name>A0ABQ6M9Q6_9STRA</name>
<dbReference type="InterPro" id="IPR001680">
    <property type="entry name" value="WD40_rpt"/>
</dbReference>
<evidence type="ECO:0000256" key="2">
    <source>
        <dbReference type="ARBA" id="ARBA00022737"/>
    </source>
</evidence>
<dbReference type="Gene3D" id="2.130.10.10">
    <property type="entry name" value="YVTN repeat-like/Quinoprotein amine dehydrogenase"/>
    <property type="match status" value="1"/>
</dbReference>
<dbReference type="InterPro" id="IPR045151">
    <property type="entry name" value="DCAF8"/>
</dbReference>
<evidence type="ECO:0000313" key="4">
    <source>
        <dbReference type="Proteomes" id="UP001165060"/>
    </source>
</evidence>
<dbReference type="SUPFAM" id="SSF50978">
    <property type="entry name" value="WD40 repeat-like"/>
    <property type="match status" value="1"/>
</dbReference>
<gene>
    <name evidence="3" type="ORF">TeGR_g2887</name>
</gene>
<dbReference type="Proteomes" id="UP001165060">
    <property type="component" value="Unassembled WGS sequence"/>
</dbReference>
<evidence type="ECO:0000256" key="1">
    <source>
        <dbReference type="ARBA" id="ARBA00022574"/>
    </source>
</evidence>
<dbReference type="InterPro" id="IPR015943">
    <property type="entry name" value="WD40/YVTN_repeat-like_dom_sf"/>
</dbReference>
<sequence length="242" mass="25491">IFSAPNIHGSGIFSMDLLGDLIATGAKDKSVAVTSLSPSSNKIDVLWRGEHHERVVKSVALSRKSPTLVASCGDDGLVAVNDFRQKPPTGSCSVEIEGHASPHSVVWGDGCMSEHVLMTAGRCGDAIKLWDLRSPKEPTSSLVGHTAKGLNKRDIHHPCFYSPSKSANKTYVVSGGDAVGGVSIFDISSPSKEITAVSRGQLGGGDFDSQALSVQKDEDGWGHRIACSVGDEVFLLSPVNPK</sequence>
<dbReference type="PANTHER" id="PTHR15574:SF40">
    <property type="entry name" value="WD AND TETRATRICOPEPTIDE REPEATS PROTEIN 1"/>
    <property type="match status" value="1"/>
</dbReference>
<evidence type="ECO:0000313" key="3">
    <source>
        <dbReference type="EMBL" id="GMI22348.1"/>
    </source>
</evidence>
<dbReference type="InterPro" id="IPR036322">
    <property type="entry name" value="WD40_repeat_dom_sf"/>
</dbReference>